<dbReference type="Pfam" id="PF01420">
    <property type="entry name" value="Methylase_S"/>
    <property type="match status" value="2"/>
</dbReference>
<proteinExistence type="inferred from homology"/>
<dbReference type="InterPro" id="IPR044946">
    <property type="entry name" value="Restrct_endonuc_typeI_TRD_sf"/>
</dbReference>
<keyword evidence="5" id="KW-0255">Endonuclease</keyword>
<dbReference type="GO" id="GO:0009307">
    <property type="term" value="P:DNA restriction-modification system"/>
    <property type="evidence" value="ECO:0007669"/>
    <property type="project" value="UniProtKB-KW"/>
</dbReference>
<evidence type="ECO:0000259" key="4">
    <source>
        <dbReference type="Pfam" id="PF01420"/>
    </source>
</evidence>
<keyword evidence="5" id="KW-0378">Hydrolase</keyword>
<reference evidence="5 6" key="1">
    <citation type="submission" date="2018-08" db="EMBL/GenBank/DDBJ databases">
        <title>A genome reference for cultivated species of the human gut microbiota.</title>
        <authorList>
            <person name="Zou Y."/>
            <person name="Xue W."/>
            <person name="Luo G."/>
        </authorList>
    </citation>
    <scope>NUCLEOTIDE SEQUENCE [LARGE SCALE GENOMIC DNA]</scope>
    <source>
        <strain evidence="5 6">AM22-1</strain>
    </source>
</reference>
<dbReference type="Gene3D" id="3.90.220.20">
    <property type="entry name" value="DNA methylase specificity domains"/>
    <property type="match status" value="2"/>
</dbReference>
<dbReference type="Proteomes" id="UP000286501">
    <property type="component" value="Unassembled WGS sequence"/>
</dbReference>
<evidence type="ECO:0000256" key="3">
    <source>
        <dbReference type="ARBA" id="ARBA00023125"/>
    </source>
</evidence>
<feature type="domain" description="Type I restriction modification DNA specificity" evidence="4">
    <location>
        <begin position="297"/>
        <end position="453"/>
    </location>
</feature>
<organism evidence="5 6">
    <name type="scientific">Segatella copri</name>
    <dbReference type="NCBI Taxonomy" id="165179"/>
    <lineage>
        <taxon>Bacteria</taxon>
        <taxon>Pseudomonadati</taxon>
        <taxon>Bacteroidota</taxon>
        <taxon>Bacteroidia</taxon>
        <taxon>Bacteroidales</taxon>
        <taxon>Prevotellaceae</taxon>
        <taxon>Segatella</taxon>
    </lineage>
</organism>
<comment type="similarity">
    <text evidence="1">Belongs to the type-I restriction system S methylase family.</text>
</comment>
<sequence length="462" mass="52313">MSSYYEKLLATGKVKCIDEEIPFEIPQGWEWCRLVEVGKTETGTTPSKSHPEFFGDYIPFLGPANILNSKIVSVTQGLSDIGVDYGRIVPKNTILQVCIGGSIGKCAITDKPVTFNQQINSITPYLCNVEFVHIVLQSEYFRLAIMDKATGTATPIINRGNWETLLFPLPPINEQERIVANITELTHFLGIYSNKQEELNKLNSNMYQRLKKAILQEAIQGKLVPQIAEEGTAQDLLKQIKEEKLKLVKEGKLKKSALKDSVIFKGDDNKYWEKKGTTCECIDEDIPFDIPKSWAWARLETILNTGSARRVHAKDWRQAGIPFYRAREIGKLADEGFVDNELYIDLSLYEDFSSSGVPLPNDLMITAVGTLGKVYIVKESDKFYYKDGSVLCLANKYGLCAEYLKMVIESPFFKGQYRQESQGTTVATLTMVRLQKYFIPIPPLQEQYRIVETYRNIASIMS</sequence>
<dbReference type="CDD" id="cd17293">
    <property type="entry name" value="RMtype1_S_Ppo21ORF8840P_TRD1-CR1_like"/>
    <property type="match status" value="1"/>
</dbReference>
<dbReference type="GO" id="GO:0003677">
    <property type="term" value="F:DNA binding"/>
    <property type="evidence" value="ECO:0007669"/>
    <property type="project" value="UniProtKB-KW"/>
</dbReference>
<dbReference type="PANTHER" id="PTHR43140:SF1">
    <property type="entry name" value="TYPE I RESTRICTION ENZYME ECOKI SPECIFICITY SUBUNIT"/>
    <property type="match status" value="1"/>
</dbReference>
<accession>A0A414THJ7</accession>
<dbReference type="InterPro" id="IPR000055">
    <property type="entry name" value="Restrct_endonuc_typeI_TRD"/>
</dbReference>
<comment type="caution">
    <text evidence="5">The sequence shown here is derived from an EMBL/GenBank/DDBJ whole genome shotgun (WGS) entry which is preliminary data.</text>
</comment>
<dbReference type="RefSeq" id="WP_118201261.1">
    <property type="nucleotide sequence ID" value="NZ_QRIF01000048.1"/>
</dbReference>
<keyword evidence="2" id="KW-0680">Restriction system</keyword>
<dbReference type="SUPFAM" id="SSF116734">
    <property type="entry name" value="DNA methylase specificity domain"/>
    <property type="match status" value="2"/>
</dbReference>
<evidence type="ECO:0000313" key="5">
    <source>
        <dbReference type="EMBL" id="RHG64192.1"/>
    </source>
</evidence>
<dbReference type="AlphaFoldDB" id="A0A414THJ7"/>
<protein>
    <submittedName>
        <fullName evidence="5">Restriction endonuclease subunit S</fullName>
    </submittedName>
</protein>
<keyword evidence="5" id="KW-0540">Nuclease</keyword>
<gene>
    <name evidence="5" type="ORF">DW250_11275</name>
</gene>
<dbReference type="EMBL" id="QRIN01000050">
    <property type="protein sequence ID" value="RHG64192.1"/>
    <property type="molecule type" value="Genomic_DNA"/>
</dbReference>
<dbReference type="PANTHER" id="PTHR43140">
    <property type="entry name" value="TYPE-1 RESTRICTION ENZYME ECOKI SPECIFICITY PROTEIN"/>
    <property type="match status" value="1"/>
</dbReference>
<feature type="domain" description="Type I restriction modification DNA specificity" evidence="4">
    <location>
        <begin position="26"/>
        <end position="200"/>
    </location>
</feature>
<evidence type="ECO:0000256" key="1">
    <source>
        <dbReference type="ARBA" id="ARBA00010923"/>
    </source>
</evidence>
<name>A0A414THJ7_9BACT</name>
<dbReference type="InterPro" id="IPR051212">
    <property type="entry name" value="Type-I_RE_S_subunit"/>
</dbReference>
<evidence type="ECO:0000256" key="2">
    <source>
        <dbReference type="ARBA" id="ARBA00022747"/>
    </source>
</evidence>
<keyword evidence="3" id="KW-0238">DNA-binding</keyword>
<evidence type="ECO:0000313" key="6">
    <source>
        <dbReference type="Proteomes" id="UP000286501"/>
    </source>
</evidence>
<dbReference type="GO" id="GO:0004519">
    <property type="term" value="F:endonuclease activity"/>
    <property type="evidence" value="ECO:0007669"/>
    <property type="project" value="UniProtKB-KW"/>
</dbReference>